<accession>A0ABZ2Y777</accession>
<keyword evidence="2" id="KW-1185">Reference proteome</keyword>
<proteinExistence type="predicted"/>
<reference evidence="1 2" key="1">
    <citation type="submission" date="2023-03" db="EMBL/GenBank/DDBJ databases">
        <title>Novel Species.</title>
        <authorList>
            <person name="Ma S."/>
        </authorList>
    </citation>
    <scope>NUCLEOTIDE SEQUENCE [LARGE SCALE GENOMIC DNA]</scope>
    <source>
        <strain evidence="1 2">LIND6LT2</strain>
    </source>
</reference>
<evidence type="ECO:0000313" key="2">
    <source>
        <dbReference type="Proteomes" id="UP001486565"/>
    </source>
</evidence>
<organism evidence="1 2">
    <name type="scientific">Defluviitalea saccharophila</name>
    <dbReference type="NCBI Taxonomy" id="879970"/>
    <lineage>
        <taxon>Bacteria</taxon>
        <taxon>Bacillati</taxon>
        <taxon>Bacillota</taxon>
        <taxon>Clostridia</taxon>
        <taxon>Lachnospirales</taxon>
        <taxon>Defluviitaleaceae</taxon>
        <taxon>Defluviitalea</taxon>
    </lineage>
</organism>
<dbReference type="EMBL" id="CP121687">
    <property type="protein sequence ID" value="WZL70309.1"/>
    <property type="molecule type" value="Genomic_DNA"/>
</dbReference>
<name>A0ABZ2Y777_9FIRM</name>
<dbReference type="RefSeq" id="WP_341877272.1">
    <property type="nucleotide sequence ID" value="NZ_CP121687.1"/>
</dbReference>
<protein>
    <recommendedName>
        <fullName evidence="3">Small acid-soluble spore protein Tlp</fullName>
    </recommendedName>
</protein>
<evidence type="ECO:0008006" key="3">
    <source>
        <dbReference type="Google" id="ProtNLM"/>
    </source>
</evidence>
<gene>
    <name evidence="1" type="ORF">QBE51_01910</name>
</gene>
<dbReference type="Proteomes" id="UP001486565">
    <property type="component" value="Chromosome"/>
</dbReference>
<sequence length="71" mass="8170">MSRNDGNKERRQDIKKMARTMENIAKNEALLEESADDLTPSQLEEIRAGQHNKKKYLKEAMNTIKNNGPVQ</sequence>
<evidence type="ECO:0000313" key="1">
    <source>
        <dbReference type="EMBL" id="WZL70309.1"/>
    </source>
</evidence>